<dbReference type="AlphaFoldDB" id="A0AAE0EX86"/>
<dbReference type="GO" id="GO:0019005">
    <property type="term" value="C:SCF ubiquitin ligase complex"/>
    <property type="evidence" value="ECO:0007669"/>
    <property type="project" value="TreeGrafter"/>
</dbReference>
<reference evidence="4 5" key="1">
    <citation type="journal article" date="2015" name="Genome Biol. Evol.">
        <title>Comparative Genomics of a Bacterivorous Green Alga Reveals Evolutionary Causalities and Consequences of Phago-Mixotrophic Mode of Nutrition.</title>
        <authorList>
            <person name="Burns J.A."/>
            <person name="Paasch A."/>
            <person name="Narechania A."/>
            <person name="Kim E."/>
        </authorList>
    </citation>
    <scope>NUCLEOTIDE SEQUENCE [LARGE SCALE GENOMIC DNA]</scope>
    <source>
        <strain evidence="4 5">PLY_AMNH</strain>
    </source>
</reference>
<protein>
    <recommendedName>
        <fullName evidence="3">F-box/LRR-repeat protein 15-like leucin rich repeat domain-containing protein</fullName>
    </recommendedName>
</protein>
<dbReference type="EMBL" id="LGRX02032764">
    <property type="protein sequence ID" value="KAK3243579.1"/>
    <property type="molecule type" value="Genomic_DNA"/>
</dbReference>
<dbReference type="SMART" id="SM00367">
    <property type="entry name" value="LRR_CC"/>
    <property type="match status" value="9"/>
</dbReference>
<dbReference type="InterPro" id="IPR001611">
    <property type="entry name" value="Leu-rich_rpt"/>
</dbReference>
<evidence type="ECO:0000259" key="3">
    <source>
        <dbReference type="Pfam" id="PF25372"/>
    </source>
</evidence>
<dbReference type="Pfam" id="PF25372">
    <property type="entry name" value="DUF7885"/>
    <property type="match status" value="1"/>
</dbReference>
<organism evidence="4 5">
    <name type="scientific">Cymbomonas tetramitiformis</name>
    <dbReference type="NCBI Taxonomy" id="36881"/>
    <lineage>
        <taxon>Eukaryota</taxon>
        <taxon>Viridiplantae</taxon>
        <taxon>Chlorophyta</taxon>
        <taxon>Pyramimonadophyceae</taxon>
        <taxon>Pyramimonadales</taxon>
        <taxon>Pyramimonadaceae</taxon>
        <taxon>Cymbomonas</taxon>
    </lineage>
</organism>
<accession>A0AAE0EX86</accession>
<dbReference type="GO" id="GO:0031146">
    <property type="term" value="P:SCF-dependent proteasomal ubiquitin-dependent protein catabolic process"/>
    <property type="evidence" value="ECO:0007669"/>
    <property type="project" value="TreeGrafter"/>
</dbReference>
<feature type="domain" description="F-box/LRR-repeat protein 15-like leucin rich repeat" evidence="3">
    <location>
        <begin position="270"/>
        <end position="459"/>
    </location>
</feature>
<dbReference type="GO" id="GO:0005930">
    <property type="term" value="C:axoneme"/>
    <property type="evidence" value="ECO:0007669"/>
    <property type="project" value="UniProtKB-SubCell"/>
</dbReference>
<dbReference type="InterPro" id="IPR006553">
    <property type="entry name" value="Leu-rich_rpt_Cys-con_subtyp"/>
</dbReference>
<evidence type="ECO:0000256" key="1">
    <source>
        <dbReference type="ARBA" id="ARBA00004430"/>
    </source>
</evidence>
<feature type="region of interest" description="Disordered" evidence="2">
    <location>
        <begin position="60"/>
        <end position="84"/>
    </location>
</feature>
<feature type="compositionally biased region" description="Low complexity" evidence="2">
    <location>
        <begin position="72"/>
        <end position="84"/>
    </location>
</feature>
<proteinExistence type="predicted"/>
<dbReference type="SUPFAM" id="SSF52047">
    <property type="entry name" value="RNI-like"/>
    <property type="match status" value="1"/>
</dbReference>
<gene>
    <name evidence="4" type="ORF">CYMTET_46777</name>
</gene>
<dbReference type="Proteomes" id="UP001190700">
    <property type="component" value="Unassembled WGS sequence"/>
</dbReference>
<name>A0AAE0EX86_9CHLO</name>
<dbReference type="PANTHER" id="PTHR13318">
    <property type="entry name" value="PARTNER OF PAIRED, ISOFORM B-RELATED"/>
    <property type="match status" value="1"/>
</dbReference>
<dbReference type="InterPro" id="IPR032675">
    <property type="entry name" value="LRR_dom_sf"/>
</dbReference>
<dbReference type="Gene3D" id="3.80.10.10">
    <property type="entry name" value="Ribonuclease Inhibitor"/>
    <property type="match status" value="2"/>
</dbReference>
<comment type="subcellular location">
    <subcellularLocation>
        <location evidence="1">Cytoplasm</location>
        <location evidence="1">Cytoskeleton</location>
        <location evidence="1">Cilium axoneme</location>
    </subcellularLocation>
</comment>
<evidence type="ECO:0000313" key="5">
    <source>
        <dbReference type="Proteomes" id="UP001190700"/>
    </source>
</evidence>
<dbReference type="InterPro" id="IPR057207">
    <property type="entry name" value="FBXL15_LRR"/>
</dbReference>
<comment type="caution">
    <text evidence="4">The sequence shown here is derived from an EMBL/GenBank/DDBJ whole genome shotgun (WGS) entry which is preliminary data.</text>
</comment>
<evidence type="ECO:0000256" key="2">
    <source>
        <dbReference type="SAM" id="MobiDB-lite"/>
    </source>
</evidence>
<dbReference type="Pfam" id="PF13516">
    <property type="entry name" value="LRR_6"/>
    <property type="match status" value="1"/>
</dbReference>
<keyword evidence="5" id="KW-1185">Reference proteome</keyword>
<feature type="compositionally biased region" description="Polar residues" evidence="2">
    <location>
        <begin position="60"/>
        <end position="70"/>
    </location>
</feature>
<sequence length="496" mass="54262">MSQSLSTRNLHETLPKNGAKGLELVVAGGSGRSQCDIGYFHTLVACFKFGTLQTQLSLKPETQNSDNSKPGQALPAPSQPLAAQEPLKQEVGAAADEGMFPPLTSTDLFSLMWDVGAIILEKLDTKEVLLLRSVSQGGRKWVDAVLPFVTHLVCNSDADCTQVERTLCALMQNHKMKIRKFTARFHHQVLSSPAKNQPQRLHKEGCPRLAHVNITRCDVGDTAICAIAKHCPELRHLDLTNCPVSNAALLALGRYSSKLRTLLCGANRRLDDTGIEAVSDCVQLKHLLIKQSMMTDDSLKLLVERCPMLRRLDVGGSRCITFDGLGAAAESCPSLELLAIGSCVNLMFEAFSTFTRRSTSITRLVLSSLPFLTDALLQEVVNNCRMLQQLDLTGCIQLTDESLTSLSQLCIHLTTLRLEFCPLVTDLSVVTFATHMSQLSHLAISGCHLVTTGAISFLIDNCPALEFLCTSRSEIPEIARLTEASRNKELKIEVLP</sequence>
<evidence type="ECO:0000313" key="4">
    <source>
        <dbReference type="EMBL" id="KAK3243579.1"/>
    </source>
</evidence>